<feature type="region of interest" description="Disordered" evidence="1">
    <location>
        <begin position="1"/>
        <end position="23"/>
    </location>
</feature>
<name>A0A557ZWU4_9PSEU</name>
<dbReference type="RefSeq" id="WP_144593417.1">
    <property type="nucleotide sequence ID" value="NZ_VJWX01000771.1"/>
</dbReference>
<feature type="compositionally biased region" description="Basic and acidic residues" evidence="1">
    <location>
        <begin position="1"/>
        <end position="13"/>
    </location>
</feature>
<reference evidence="2 3" key="2">
    <citation type="submission" date="2019-08" db="EMBL/GenBank/DDBJ databases">
        <title>Amycolatopsis acidicola sp. nov., isolated from peat swamp forest soil.</title>
        <authorList>
            <person name="Srisuk N."/>
        </authorList>
    </citation>
    <scope>NUCLEOTIDE SEQUENCE [LARGE SCALE GENOMIC DNA]</scope>
    <source>
        <strain evidence="2 3">TBRC 6029</strain>
    </source>
</reference>
<keyword evidence="3" id="KW-1185">Reference proteome</keyword>
<dbReference type="EMBL" id="VJWX01000771">
    <property type="protein sequence ID" value="TVT16474.1"/>
    <property type="molecule type" value="Genomic_DNA"/>
</dbReference>
<gene>
    <name evidence="2" type="ORF">FNH05_36655</name>
</gene>
<organism evidence="2 3">
    <name type="scientific">Amycolatopsis rhizosphaerae</name>
    <dbReference type="NCBI Taxonomy" id="2053003"/>
    <lineage>
        <taxon>Bacteria</taxon>
        <taxon>Bacillati</taxon>
        <taxon>Actinomycetota</taxon>
        <taxon>Actinomycetes</taxon>
        <taxon>Pseudonocardiales</taxon>
        <taxon>Pseudonocardiaceae</taxon>
        <taxon>Amycolatopsis</taxon>
    </lineage>
</organism>
<protein>
    <submittedName>
        <fullName evidence="2">Uncharacterized protein</fullName>
    </submittedName>
</protein>
<proteinExistence type="predicted"/>
<feature type="non-terminal residue" evidence="2">
    <location>
        <position position="64"/>
    </location>
</feature>
<evidence type="ECO:0000256" key="1">
    <source>
        <dbReference type="SAM" id="MobiDB-lite"/>
    </source>
</evidence>
<accession>A0A557ZWU4</accession>
<sequence length="64" mass="7073">MTTATEAREKVQPEAEEERGEGLIEHPLLLAALLGRREEQGESIIEHPLLLAALMRRRREGGGG</sequence>
<evidence type="ECO:0000313" key="3">
    <source>
        <dbReference type="Proteomes" id="UP000320011"/>
    </source>
</evidence>
<comment type="caution">
    <text evidence="2">The sequence shown here is derived from an EMBL/GenBank/DDBJ whole genome shotgun (WGS) entry which is preliminary data.</text>
</comment>
<reference evidence="2 3" key="1">
    <citation type="submission" date="2019-07" db="EMBL/GenBank/DDBJ databases">
        <authorList>
            <person name="Duangmal K."/>
            <person name="Teo W.F.A."/>
        </authorList>
    </citation>
    <scope>NUCLEOTIDE SEQUENCE [LARGE SCALE GENOMIC DNA]</scope>
    <source>
        <strain evidence="2 3">TBRC 6029</strain>
    </source>
</reference>
<dbReference type="Proteomes" id="UP000320011">
    <property type="component" value="Unassembled WGS sequence"/>
</dbReference>
<evidence type="ECO:0000313" key="2">
    <source>
        <dbReference type="EMBL" id="TVT16474.1"/>
    </source>
</evidence>
<dbReference type="AlphaFoldDB" id="A0A557ZWU4"/>